<accession>A0A151X832</accession>
<dbReference type="PANTHER" id="PTHR48029:SF1">
    <property type="entry name" value="NUCLEOLAR PROTEIN 8"/>
    <property type="match status" value="1"/>
</dbReference>
<proteinExistence type="predicted"/>
<evidence type="ECO:0000256" key="1">
    <source>
        <dbReference type="ARBA" id="ARBA00022884"/>
    </source>
</evidence>
<sequence>MSVTESEKKRLQSLKEKKRAFKAKGQLIQQALKNLDNTTNNKKIIFDDVNEQQDVKQKKKTKRDLFDSDNDNNNEKDSLWNEDEFKVKKSKKITLGNDARFTLDDRFTEEDNRTKESKIVEDTDECNLQKEKEKQLDILESILGVPLIIKNPETKPIKKELMVRYDPTENGHCEYEMKPVQQETKENSKKKKKHNKSMSEIKNPAIPEPEVSKDIYYTLSDTLTESLKQKGGFSLLKLHGKERDDTENIKDDDTSTVENIKAQYFKFNFNANNAFKCDSSDDENTPKAPDISNEMVDETKRDIQENILFDHKDTLFFDSNDVRFNEAVKFFSTEAASNDTLNNLRRELKTIVRMKIRNNVRRHQPYGKKRKIKKFQ</sequence>
<feature type="region of interest" description="Disordered" evidence="2">
    <location>
        <begin position="180"/>
        <end position="206"/>
    </location>
</feature>
<protein>
    <recommendedName>
        <fullName evidence="5">Nucleolar protein 8</fullName>
    </recommendedName>
</protein>
<dbReference type="EMBL" id="KQ982431">
    <property type="protein sequence ID" value="KYQ56535.1"/>
    <property type="molecule type" value="Genomic_DNA"/>
</dbReference>
<dbReference type="Proteomes" id="UP000075809">
    <property type="component" value="Unassembled WGS sequence"/>
</dbReference>
<keyword evidence="4" id="KW-1185">Reference proteome</keyword>
<dbReference type="GO" id="GO:0003723">
    <property type="term" value="F:RNA binding"/>
    <property type="evidence" value="ECO:0007669"/>
    <property type="project" value="UniProtKB-KW"/>
</dbReference>
<dbReference type="STRING" id="64791.A0A151X832"/>
<evidence type="ECO:0000313" key="4">
    <source>
        <dbReference type="Proteomes" id="UP000075809"/>
    </source>
</evidence>
<dbReference type="PANTHER" id="PTHR48029">
    <property type="entry name" value="NUCLEOLAR PROTEIN 8"/>
    <property type="match status" value="1"/>
</dbReference>
<reference evidence="3 4" key="1">
    <citation type="submission" date="2015-09" db="EMBL/GenBank/DDBJ databases">
        <title>Trachymyrmex zeteki WGS genome.</title>
        <authorList>
            <person name="Nygaard S."/>
            <person name="Hu H."/>
            <person name="Boomsma J."/>
            <person name="Zhang G."/>
        </authorList>
    </citation>
    <scope>NUCLEOTIDE SEQUENCE [LARGE SCALE GENOMIC DNA]</scope>
    <source>
        <strain evidence="3">Tzet28-1</strain>
        <tissue evidence="3">Whole body</tissue>
    </source>
</reference>
<feature type="region of interest" description="Disordered" evidence="2">
    <location>
        <begin position="57"/>
        <end position="77"/>
    </location>
</feature>
<gene>
    <name evidence="3" type="ORF">ALC60_04612</name>
</gene>
<evidence type="ECO:0008006" key="5">
    <source>
        <dbReference type="Google" id="ProtNLM"/>
    </source>
</evidence>
<organism evidence="3 4">
    <name type="scientific">Mycetomoellerius zeteki</name>
    <dbReference type="NCBI Taxonomy" id="64791"/>
    <lineage>
        <taxon>Eukaryota</taxon>
        <taxon>Metazoa</taxon>
        <taxon>Ecdysozoa</taxon>
        <taxon>Arthropoda</taxon>
        <taxon>Hexapoda</taxon>
        <taxon>Insecta</taxon>
        <taxon>Pterygota</taxon>
        <taxon>Neoptera</taxon>
        <taxon>Endopterygota</taxon>
        <taxon>Hymenoptera</taxon>
        <taxon>Apocrita</taxon>
        <taxon>Aculeata</taxon>
        <taxon>Formicoidea</taxon>
        <taxon>Formicidae</taxon>
        <taxon>Myrmicinae</taxon>
        <taxon>Mycetomoellerius</taxon>
    </lineage>
</organism>
<dbReference type="AlphaFoldDB" id="A0A151X832"/>
<keyword evidence="1" id="KW-0694">RNA-binding</keyword>
<evidence type="ECO:0000313" key="3">
    <source>
        <dbReference type="EMBL" id="KYQ56535.1"/>
    </source>
</evidence>
<evidence type="ECO:0000256" key="2">
    <source>
        <dbReference type="SAM" id="MobiDB-lite"/>
    </source>
</evidence>
<name>A0A151X832_9HYME</name>